<dbReference type="AlphaFoldDB" id="A0A5B0NNT4"/>
<name>A0A5B0NNT4_PUCGR</name>
<comment type="caution">
    <text evidence="1">The sequence shown here is derived from an EMBL/GenBank/DDBJ whole genome shotgun (WGS) entry which is preliminary data.</text>
</comment>
<proteinExistence type="predicted"/>
<accession>A0A5B0NNT4</accession>
<organism evidence="1 2">
    <name type="scientific">Puccinia graminis f. sp. tritici</name>
    <dbReference type="NCBI Taxonomy" id="56615"/>
    <lineage>
        <taxon>Eukaryota</taxon>
        <taxon>Fungi</taxon>
        <taxon>Dikarya</taxon>
        <taxon>Basidiomycota</taxon>
        <taxon>Pucciniomycotina</taxon>
        <taxon>Pucciniomycetes</taxon>
        <taxon>Pucciniales</taxon>
        <taxon>Pucciniaceae</taxon>
        <taxon>Puccinia</taxon>
    </lineage>
</organism>
<gene>
    <name evidence="1" type="ORF">PGTUg99_037169</name>
</gene>
<protein>
    <submittedName>
        <fullName evidence="1">Uncharacterized protein</fullName>
    </submittedName>
</protein>
<evidence type="ECO:0000313" key="2">
    <source>
        <dbReference type="Proteomes" id="UP000325313"/>
    </source>
</evidence>
<sequence length="96" mass="10367">MRVKGTIARNVYVSKNLRTKTIQSPQRSVWLDGCEKVAEVVQTTVTTATFGTDGRVLGLDAIDPTQSTQLLMIGDSESIAVVPLQLTTQSDPTLGF</sequence>
<dbReference type="Proteomes" id="UP000325313">
    <property type="component" value="Unassembled WGS sequence"/>
</dbReference>
<reference evidence="1 2" key="1">
    <citation type="submission" date="2019-05" db="EMBL/GenBank/DDBJ databases">
        <title>Emergence of the Ug99 lineage of the wheat stem rust pathogen through somatic hybridization.</title>
        <authorList>
            <person name="Li F."/>
            <person name="Upadhyaya N.M."/>
            <person name="Sperschneider J."/>
            <person name="Matny O."/>
            <person name="Nguyen-Phuc H."/>
            <person name="Mago R."/>
            <person name="Raley C."/>
            <person name="Miller M.E."/>
            <person name="Silverstein K.A.T."/>
            <person name="Henningsen E."/>
            <person name="Hirsch C.D."/>
            <person name="Visser B."/>
            <person name="Pretorius Z.A."/>
            <person name="Steffenson B.J."/>
            <person name="Schwessinger B."/>
            <person name="Dodds P.N."/>
            <person name="Figueroa M."/>
        </authorList>
    </citation>
    <scope>NUCLEOTIDE SEQUENCE [LARGE SCALE GENOMIC DNA]</scope>
    <source>
        <strain evidence="1 2">Ug99</strain>
    </source>
</reference>
<dbReference type="EMBL" id="VDEP01000404">
    <property type="protein sequence ID" value="KAA1090206.1"/>
    <property type="molecule type" value="Genomic_DNA"/>
</dbReference>
<evidence type="ECO:0000313" key="1">
    <source>
        <dbReference type="EMBL" id="KAA1090206.1"/>
    </source>
</evidence>